<proteinExistence type="predicted"/>
<dbReference type="PANTHER" id="PTHR42709">
    <property type="entry name" value="ALKALINE PHOSPHATASE LIKE PROTEIN"/>
    <property type="match status" value="1"/>
</dbReference>
<name>A0A3M8T3N2_9GAMM</name>
<feature type="domain" description="VTT" evidence="7">
    <location>
        <begin position="35"/>
        <end position="165"/>
    </location>
</feature>
<keyword evidence="2" id="KW-1003">Cell membrane</keyword>
<dbReference type="AlphaFoldDB" id="A0A3M8T3N2"/>
<evidence type="ECO:0000256" key="4">
    <source>
        <dbReference type="ARBA" id="ARBA00022989"/>
    </source>
</evidence>
<gene>
    <name evidence="8" type="ORF">EER27_05985</name>
</gene>
<feature type="transmembrane region" description="Helical" evidence="6">
    <location>
        <begin position="55"/>
        <end position="76"/>
    </location>
</feature>
<reference evidence="8 9" key="1">
    <citation type="submission" date="2018-11" db="EMBL/GenBank/DDBJ databases">
        <title>Lysobacter cryohumiis sp. nov., isolated from soil in the Tianshan Mountains, Xinjiang, China.</title>
        <authorList>
            <person name="Luo Y."/>
            <person name="Sheng H."/>
        </authorList>
    </citation>
    <scope>NUCLEOTIDE SEQUENCE [LARGE SCALE GENOMIC DNA]</scope>
    <source>
        <strain evidence="8 9">ZS60</strain>
    </source>
</reference>
<keyword evidence="5 6" id="KW-0472">Membrane</keyword>
<evidence type="ECO:0000256" key="6">
    <source>
        <dbReference type="SAM" id="Phobius"/>
    </source>
</evidence>
<feature type="transmembrane region" description="Helical" evidence="6">
    <location>
        <begin position="6"/>
        <end position="24"/>
    </location>
</feature>
<evidence type="ECO:0000256" key="3">
    <source>
        <dbReference type="ARBA" id="ARBA00022692"/>
    </source>
</evidence>
<dbReference type="Proteomes" id="UP000267049">
    <property type="component" value="Unassembled WGS sequence"/>
</dbReference>
<feature type="transmembrane region" description="Helical" evidence="6">
    <location>
        <begin position="145"/>
        <end position="167"/>
    </location>
</feature>
<evidence type="ECO:0000256" key="2">
    <source>
        <dbReference type="ARBA" id="ARBA00022475"/>
    </source>
</evidence>
<dbReference type="OrthoDB" id="9780918at2"/>
<comment type="caution">
    <text evidence="8">The sequence shown here is derived from an EMBL/GenBank/DDBJ whole genome shotgun (WGS) entry which is preliminary data.</text>
</comment>
<dbReference type="EMBL" id="RIBS01000002">
    <property type="protein sequence ID" value="RNF85312.1"/>
    <property type="molecule type" value="Genomic_DNA"/>
</dbReference>
<organism evidence="8 9">
    <name type="scientific">Montanilutibacter psychrotolerans</name>
    <dbReference type="NCBI Taxonomy" id="1327343"/>
    <lineage>
        <taxon>Bacteria</taxon>
        <taxon>Pseudomonadati</taxon>
        <taxon>Pseudomonadota</taxon>
        <taxon>Gammaproteobacteria</taxon>
        <taxon>Lysobacterales</taxon>
        <taxon>Lysobacteraceae</taxon>
        <taxon>Montanilutibacter</taxon>
    </lineage>
</organism>
<sequence>MSTAMHLPAFAVEILSWGLLGIGLLSLIEKLIPIIPSYVLFVFLGMAAVAGPGELAAVIAVSTLGSVIGGLAWFTLGRALGEQRAESAVQRYGRYVLLSPGLFERMKRSYQRNAVVVTLVGHAIPVVRFYLPLPAGVLSIRWMDFVLASAAGCLVWNAALLSIGYAVRHSGLPPVQVGIWVVLGLLALEGGGVALLRWYHARRRRGMASA</sequence>
<evidence type="ECO:0000313" key="8">
    <source>
        <dbReference type="EMBL" id="RNF85312.1"/>
    </source>
</evidence>
<evidence type="ECO:0000313" key="9">
    <source>
        <dbReference type="Proteomes" id="UP000267049"/>
    </source>
</evidence>
<dbReference type="PANTHER" id="PTHR42709:SF6">
    <property type="entry name" value="UNDECAPRENYL PHOSPHATE TRANSPORTER A"/>
    <property type="match status" value="1"/>
</dbReference>
<evidence type="ECO:0000256" key="1">
    <source>
        <dbReference type="ARBA" id="ARBA00004651"/>
    </source>
</evidence>
<feature type="transmembrane region" description="Helical" evidence="6">
    <location>
        <begin position="179"/>
        <end position="199"/>
    </location>
</feature>
<dbReference type="InterPro" id="IPR051311">
    <property type="entry name" value="DedA_domain"/>
</dbReference>
<protein>
    <submittedName>
        <fullName evidence="8">DedA family protein</fullName>
    </submittedName>
</protein>
<keyword evidence="9" id="KW-1185">Reference proteome</keyword>
<feature type="transmembrane region" description="Helical" evidence="6">
    <location>
        <begin position="31"/>
        <end position="49"/>
    </location>
</feature>
<dbReference type="InterPro" id="IPR032816">
    <property type="entry name" value="VTT_dom"/>
</dbReference>
<accession>A0A3M8T3N2</accession>
<dbReference type="GO" id="GO:0005886">
    <property type="term" value="C:plasma membrane"/>
    <property type="evidence" value="ECO:0007669"/>
    <property type="project" value="UniProtKB-SubCell"/>
</dbReference>
<keyword evidence="3 6" id="KW-0812">Transmembrane</keyword>
<dbReference type="Pfam" id="PF09335">
    <property type="entry name" value="VTT_dom"/>
    <property type="match status" value="1"/>
</dbReference>
<evidence type="ECO:0000256" key="5">
    <source>
        <dbReference type="ARBA" id="ARBA00023136"/>
    </source>
</evidence>
<comment type="subcellular location">
    <subcellularLocation>
        <location evidence="1">Cell membrane</location>
        <topology evidence="1">Multi-pass membrane protein</topology>
    </subcellularLocation>
</comment>
<keyword evidence="4 6" id="KW-1133">Transmembrane helix</keyword>
<evidence type="ECO:0000259" key="7">
    <source>
        <dbReference type="Pfam" id="PF09335"/>
    </source>
</evidence>